<evidence type="ECO:0000259" key="1">
    <source>
        <dbReference type="PROSITE" id="PS50025"/>
    </source>
</evidence>
<dbReference type="CDD" id="cd00110">
    <property type="entry name" value="LamG"/>
    <property type="match status" value="1"/>
</dbReference>
<name>A0A381VZB7_9ZZZZ</name>
<feature type="non-terminal residue" evidence="2">
    <location>
        <position position="1213"/>
    </location>
</feature>
<feature type="non-terminal residue" evidence="2">
    <location>
        <position position="1"/>
    </location>
</feature>
<dbReference type="EMBL" id="UINC01010241">
    <property type="protein sequence ID" value="SVA45639.1"/>
    <property type="molecule type" value="Genomic_DNA"/>
</dbReference>
<dbReference type="PROSITE" id="PS50025">
    <property type="entry name" value="LAM_G_DOMAIN"/>
    <property type="match status" value="1"/>
</dbReference>
<dbReference type="SMART" id="SM00282">
    <property type="entry name" value="LamG"/>
    <property type="match status" value="1"/>
</dbReference>
<dbReference type="Pfam" id="PF13385">
    <property type="entry name" value="Laminin_G_3"/>
    <property type="match status" value="1"/>
</dbReference>
<dbReference type="AlphaFoldDB" id="A0A381VZB7"/>
<dbReference type="SUPFAM" id="SSF52540">
    <property type="entry name" value="P-loop containing nucleoside triphosphate hydrolases"/>
    <property type="match status" value="1"/>
</dbReference>
<dbReference type="Gene3D" id="2.60.120.200">
    <property type="match status" value="1"/>
</dbReference>
<proteinExistence type="predicted"/>
<accession>A0A381VZB7</accession>
<organism evidence="2">
    <name type="scientific">marine metagenome</name>
    <dbReference type="NCBI Taxonomy" id="408172"/>
    <lineage>
        <taxon>unclassified sequences</taxon>
        <taxon>metagenomes</taxon>
        <taxon>ecological metagenomes</taxon>
    </lineage>
</organism>
<dbReference type="InterPro" id="IPR013320">
    <property type="entry name" value="ConA-like_dom_sf"/>
</dbReference>
<gene>
    <name evidence="2" type="ORF">METZ01_LOCUS98493</name>
</gene>
<dbReference type="SUPFAM" id="SSF49899">
    <property type="entry name" value="Concanavalin A-like lectins/glucanases"/>
    <property type="match status" value="1"/>
</dbReference>
<sequence length="1213" mass="135858">GSSEFEIDDNSFELGLRLINGDNFTISNNEFSNITYGNNYEQKTSILIDGNDNIISDNVITNVGIALVFLNDADYNMVENNIISSTSVSDIEYYTSGRNNTFISTEIDTVDILEGSYFEIINYIDIQMFTVNGPVEDVELNISSHLQTGYDMVYRTDYYGGEHSQTDSDGLIGRLFLVNEIYDGDWIAEDVETIVKYYYDGNEYSHILDTDVSSYQRIYVNLRPSTEISYIKGIGDNSSISGVEAVKGADKPIIDEYAVAYWSFNEGQGTTALSSIGGSKGTIEPSPVWSEDRKGPEEAGTSILFDGLFTKLTTDLILTTTEFTGEVWFQTSSSEQMVIFSDNSDTNEWSHTLFIQGGTLGFDFTVDEGNLVRLVSSEVVTDGQWHSAVVVRGEDYVEIWLDNELIAQTSYSGEVDFSNTPLFIGQNPLGGELFSGNIDDFKISQIPRHQEDFMTGSGIVEFNSLSSDADGIITEYKWMSSRDGILGYGDRLFYSVDVLSEGTHTITLQVTDDNNTKSDISSLPLLVMKRPDAYFKSIKIDSNSTMWGWDPIPVFDDQWIEIKGDSSTATSLISEYYWKSDKDGLVSTTSELLTDSLSNGTHTITFRIKATNGLWSQDQFVMFDINGRPVIEKDEVELSDEEITRMGSAQFKVPVEDDSTVGDDLNYTVGYRVDGGEWEFEYINNVTFNEETSEVEFEFNPDVNADTGDYEFYVEADDGEGGTQQVQLLQTISVQNNAPEIEVDDVPLEFQEGETIDFGIEVTDVEGGTPSVVWYADCEGLCTEENEIGTGSNFSFANSLGPGDHTLKVRILDSEGGYTEQEYNIVVKAAPESSSLVETAIADLSNNLPLFASVGIGMVMIVGTLLLRRNRSTDTVAEGLVVDDGVSPQQQGNQLPPTEILDWEIPTDAQGQALIIGEYMAKRRESYITHPNNEEVLDYLHNNRERFTISTYFEVPNDPTVVITDWALPENLRGNVHLDSFRQQIVERITNSTPDKNFVIIGEPGVGKTVMLFEVFDRLMNKAPVGILSTDTIAKAHEMFGVRVFYDDIPENQELVEALTENEVKGVIVSSREADWKALPTEMQAKFDRLTVPLFSELDMKTMIEKMMSFQSIGYNDESIKILAEYAEGSPIYVWSMVREMMHRSVKTLTKEYIEENSVKGMLNYVAQLLQRLLKDGEEYRKGGLHALASLIFLSDHMEERYCNDYFFDAYVE</sequence>
<reference evidence="2" key="1">
    <citation type="submission" date="2018-05" db="EMBL/GenBank/DDBJ databases">
        <authorList>
            <person name="Lanie J.A."/>
            <person name="Ng W.-L."/>
            <person name="Kazmierczak K.M."/>
            <person name="Andrzejewski T.M."/>
            <person name="Davidsen T.M."/>
            <person name="Wayne K.J."/>
            <person name="Tettelin H."/>
            <person name="Glass J.I."/>
            <person name="Rusch D."/>
            <person name="Podicherti R."/>
            <person name="Tsui H.-C.T."/>
            <person name="Winkler M.E."/>
        </authorList>
    </citation>
    <scope>NUCLEOTIDE SEQUENCE</scope>
</reference>
<evidence type="ECO:0000313" key="2">
    <source>
        <dbReference type="EMBL" id="SVA45639.1"/>
    </source>
</evidence>
<dbReference type="InterPro" id="IPR027417">
    <property type="entry name" value="P-loop_NTPase"/>
</dbReference>
<dbReference type="InterPro" id="IPR001791">
    <property type="entry name" value="Laminin_G"/>
</dbReference>
<protein>
    <recommendedName>
        <fullName evidence="1">Laminin G domain-containing protein</fullName>
    </recommendedName>
</protein>
<feature type="domain" description="Laminin G" evidence="1">
    <location>
        <begin position="300"/>
        <end position="469"/>
    </location>
</feature>